<reference evidence="3" key="1">
    <citation type="submission" date="2019-11" db="EMBL/GenBank/DDBJ databases">
        <authorList>
            <person name="Liu Y."/>
            <person name="Hou J."/>
            <person name="Li T.-Q."/>
            <person name="Guan C.-H."/>
            <person name="Wu X."/>
            <person name="Wu H.-Z."/>
            <person name="Ling F."/>
            <person name="Zhang R."/>
            <person name="Shi X.-G."/>
            <person name="Ren J.-P."/>
            <person name="Chen E.-F."/>
            <person name="Sun J.-M."/>
        </authorList>
    </citation>
    <scope>NUCLEOTIDE SEQUENCE</scope>
    <source>
        <strain evidence="3">Adult_tree_wgs_1</strain>
        <tissue evidence="3">Leaves</tissue>
    </source>
</reference>
<keyword evidence="1" id="KW-0472">Membrane</keyword>
<dbReference type="AlphaFoldDB" id="A0A834H1U5"/>
<organism evidence="3 4">
    <name type="scientific">Rhododendron simsii</name>
    <name type="common">Sims's rhododendron</name>
    <dbReference type="NCBI Taxonomy" id="118357"/>
    <lineage>
        <taxon>Eukaryota</taxon>
        <taxon>Viridiplantae</taxon>
        <taxon>Streptophyta</taxon>
        <taxon>Embryophyta</taxon>
        <taxon>Tracheophyta</taxon>
        <taxon>Spermatophyta</taxon>
        <taxon>Magnoliopsida</taxon>
        <taxon>eudicotyledons</taxon>
        <taxon>Gunneridae</taxon>
        <taxon>Pentapetalae</taxon>
        <taxon>asterids</taxon>
        <taxon>Ericales</taxon>
        <taxon>Ericaceae</taxon>
        <taxon>Ericoideae</taxon>
        <taxon>Rhodoreae</taxon>
        <taxon>Rhododendron</taxon>
    </lineage>
</organism>
<dbReference type="Pfam" id="PF13962">
    <property type="entry name" value="PGG"/>
    <property type="match status" value="1"/>
</dbReference>
<feature type="transmembrane region" description="Helical" evidence="1">
    <location>
        <begin position="21"/>
        <end position="40"/>
    </location>
</feature>
<evidence type="ECO:0000256" key="1">
    <source>
        <dbReference type="SAM" id="Phobius"/>
    </source>
</evidence>
<feature type="transmembrane region" description="Helical" evidence="1">
    <location>
        <begin position="60"/>
        <end position="81"/>
    </location>
</feature>
<evidence type="ECO:0000259" key="2">
    <source>
        <dbReference type="Pfam" id="PF13962"/>
    </source>
</evidence>
<dbReference type="OrthoDB" id="10040922at2759"/>
<keyword evidence="1" id="KW-1133">Transmembrane helix</keyword>
<proteinExistence type="predicted"/>
<keyword evidence="4" id="KW-1185">Reference proteome</keyword>
<name>A0A834H1U5_RHOSS</name>
<protein>
    <recommendedName>
        <fullName evidence="2">PGG domain-containing protein</fullName>
    </recommendedName>
</protein>
<accession>A0A834H1U5</accession>
<feature type="domain" description="PGG" evidence="2">
    <location>
        <begin position="14"/>
        <end position="79"/>
    </location>
</feature>
<dbReference type="EMBL" id="WJXA01000004">
    <property type="protein sequence ID" value="KAF7145441.1"/>
    <property type="molecule type" value="Genomic_DNA"/>
</dbReference>
<comment type="caution">
    <text evidence="3">The sequence shown here is derived from an EMBL/GenBank/DDBJ whole genome shotgun (WGS) entry which is preliminary data.</text>
</comment>
<evidence type="ECO:0000313" key="4">
    <source>
        <dbReference type="Proteomes" id="UP000626092"/>
    </source>
</evidence>
<evidence type="ECO:0000313" key="3">
    <source>
        <dbReference type="EMBL" id="KAF7145441.1"/>
    </source>
</evidence>
<keyword evidence="1" id="KW-0812">Transmembrane</keyword>
<dbReference type="Proteomes" id="UP000626092">
    <property type="component" value="Unassembled WGS sequence"/>
</dbReference>
<dbReference type="InterPro" id="IPR026961">
    <property type="entry name" value="PGG_dom"/>
</dbReference>
<sequence>MDAMGAGGLQWQRNKSTSKAFVVKDAMAMIFSTIALFITLVVGEISDRDKLMKHYASDRFLTIIAMEAMVLAFIESIYSVFAHSFGPVMINLCFGGCFCFPV</sequence>
<gene>
    <name evidence="3" type="ORF">RHSIM_Rhsim04G0193000</name>
</gene>